<dbReference type="Gene3D" id="2.40.10.10">
    <property type="entry name" value="Trypsin-like serine proteases"/>
    <property type="match status" value="1"/>
</dbReference>
<evidence type="ECO:0000313" key="3">
    <source>
        <dbReference type="Proteomes" id="UP000474228"/>
    </source>
</evidence>
<gene>
    <name evidence="2" type="ORF">GM539_15205</name>
</gene>
<keyword evidence="1" id="KW-0378">Hydrolase</keyword>
<dbReference type="Proteomes" id="UP000474228">
    <property type="component" value="Unassembled WGS sequence"/>
</dbReference>
<sequence>ILVPFLPYHLLSAYISQLDIHEHFDCVQYQGGNPGMSGGGIFNANGEVIGVHQNGAQNRSGGLILSPTQLAWIKSII</sequence>
<evidence type="ECO:0008006" key="4">
    <source>
        <dbReference type="Google" id="ProtNLM"/>
    </source>
</evidence>
<comment type="caution">
    <text evidence="2">The sequence shown here is derived from an EMBL/GenBank/DDBJ whole genome shotgun (WGS) entry which is preliminary data.</text>
</comment>
<keyword evidence="1" id="KW-0720">Serine protease</keyword>
<feature type="non-terminal residue" evidence="2">
    <location>
        <position position="77"/>
    </location>
</feature>
<proteinExistence type="predicted"/>
<dbReference type="InterPro" id="IPR043504">
    <property type="entry name" value="Peptidase_S1_PA_chymotrypsin"/>
</dbReference>
<dbReference type="EMBL" id="WNHJ01001199">
    <property type="protein sequence ID" value="MTV64673.1"/>
    <property type="molecule type" value="Genomic_DNA"/>
</dbReference>
<evidence type="ECO:0000313" key="2">
    <source>
        <dbReference type="EMBL" id="MTV64673.1"/>
    </source>
</evidence>
<dbReference type="GO" id="GO:0008236">
    <property type="term" value="F:serine-type peptidase activity"/>
    <property type="evidence" value="ECO:0007669"/>
    <property type="project" value="UniProtKB-KW"/>
</dbReference>
<reference evidence="2 3" key="1">
    <citation type="submission" date="2019-11" db="EMBL/GenBank/DDBJ databases">
        <title>Growth characteristics of pneumococcus vary with the chemical composition of the capsule and with environmental conditions.</title>
        <authorList>
            <person name="Tothpal A."/>
            <person name="Desobry K."/>
            <person name="Joshi S."/>
            <person name="Wyllie A.L."/>
            <person name="Weinberger D.M."/>
        </authorList>
    </citation>
    <scope>NUCLEOTIDE SEQUENCE [LARGE SCALE GENOMIC DNA]</scope>
    <source>
        <strain evidence="3">pnumococcus22F</strain>
    </source>
</reference>
<dbReference type="InterPro" id="IPR009003">
    <property type="entry name" value="Peptidase_S1_PA"/>
</dbReference>
<name>A0A6G2D795_STREE</name>
<dbReference type="AlphaFoldDB" id="A0A6G2D795"/>
<accession>A0A6G2D795</accession>
<protein>
    <recommendedName>
        <fullName evidence="4">Serine protease</fullName>
    </recommendedName>
</protein>
<evidence type="ECO:0000256" key="1">
    <source>
        <dbReference type="ARBA" id="ARBA00022825"/>
    </source>
</evidence>
<dbReference type="SUPFAM" id="SSF50494">
    <property type="entry name" value="Trypsin-like serine proteases"/>
    <property type="match status" value="1"/>
</dbReference>
<keyword evidence="1" id="KW-0645">Protease</keyword>
<feature type="non-terminal residue" evidence="2">
    <location>
        <position position="1"/>
    </location>
</feature>
<organism evidence="2 3">
    <name type="scientific">Streptococcus pneumoniae</name>
    <dbReference type="NCBI Taxonomy" id="1313"/>
    <lineage>
        <taxon>Bacteria</taxon>
        <taxon>Bacillati</taxon>
        <taxon>Bacillota</taxon>
        <taxon>Bacilli</taxon>
        <taxon>Lactobacillales</taxon>
        <taxon>Streptococcaceae</taxon>
        <taxon>Streptococcus</taxon>
    </lineage>
</organism>